<name>K9AW62_9STAP</name>
<keyword evidence="2" id="KW-1185">Reference proteome</keyword>
<comment type="caution">
    <text evidence="1">The sequence shown here is derived from an EMBL/GenBank/DDBJ whole genome shotgun (WGS) entry which is preliminary data.</text>
</comment>
<gene>
    <name evidence="1" type="ORF">C273_01675</name>
</gene>
<dbReference type="AlphaFoldDB" id="K9AW62"/>
<evidence type="ECO:0000313" key="1">
    <source>
        <dbReference type="EMBL" id="EKU50311.1"/>
    </source>
</evidence>
<reference evidence="1 2" key="1">
    <citation type="journal article" date="2013" name="Genome Announc.">
        <title>Genome Sequence of Staphylococcus massiliensis Strain S46, Isolated from the Surface of Healthy Human Skin.</title>
        <authorList>
            <person name="Srivastav R."/>
            <person name="Singh A."/>
            <person name="Jangir P.K."/>
            <person name="Kumari C."/>
            <person name="Muduli S."/>
            <person name="Sharma R."/>
        </authorList>
    </citation>
    <scope>NUCLEOTIDE SEQUENCE [LARGE SCALE GENOMIC DNA]</scope>
    <source>
        <strain evidence="1 2">S46</strain>
    </source>
</reference>
<dbReference type="STRING" id="1229783.C273_01675"/>
<sequence length="98" mass="11158">MKIDLYDKADRDKNVITMLIPYNRIDGKGNIMSAEAGNNLDHSLGYIIYVKEDVFNQFEKLKATVQGDSVYLELKNDEQLVEFNNDPPSNDGGFWEPA</sequence>
<dbReference type="Proteomes" id="UP000009885">
    <property type="component" value="Unassembled WGS sequence"/>
</dbReference>
<dbReference type="PATRIC" id="fig|1229783.3.peg.340"/>
<evidence type="ECO:0000313" key="2">
    <source>
        <dbReference type="Proteomes" id="UP000009885"/>
    </source>
</evidence>
<dbReference type="RefSeq" id="WP_009382072.1">
    <property type="nucleotide sequence ID" value="NZ_AMSQ01000002.1"/>
</dbReference>
<organism evidence="1 2">
    <name type="scientific">Staphylococcus massiliensis S46</name>
    <dbReference type="NCBI Taxonomy" id="1229783"/>
    <lineage>
        <taxon>Bacteria</taxon>
        <taxon>Bacillati</taxon>
        <taxon>Bacillota</taxon>
        <taxon>Bacilli</taxon>
        <taxon>Bacillales</taxon>
        <taxon>Staphylococcaceae</taxon>
        <taxon>Staphylococcus</taxon>
    </lineage>
</organism>
<dbReference type="EMBL" id="AMSQ01000002">
    <property type="protein sequence ID" value="EKU50311.1"/>
    <property type="molecule type" value="Genomic_DNA"/>
</dbReference>
<protein>
    <submittedName>
        <fullName evidence="1">Uncharacterized protein</fullName>
    </submittedName>
</protein>
<accession>K9AW62</accession>
<proteinExistence type="predicted"/>